<gene>
    <name evidence="1" type="ORF">PXEA_LOCUS23084</name>
</gene>
<reference evidence="1" key="1">
    <citation type="submission" date="2018-11" db="EMBL/GenBank/DDBJ databases">
        <authorList>
            <consortium name="Pathogen Informatics"/>
        </authorList>
    </citation>
    <scope>NUCLEOTIDE SEQUENCE</scope>
</reference>
<organism evidence="1 2">
    <name type="scientific">Protopolystoma xenopodis</name>
    <dbReference type="NCBI Taxonomy" id="117903"/>
    <lineage>
        <taxon>Eukaryota</taxon>
        <taxon>Metazoa</taxon>
        <taxon>Spiralia</taxon>
        <taxon>Lophotrochozoa</taxon>
        <taxon>Platyhelminthes</taxon>
        <taxon>Monogenea</taxon>
        <taxon>Polyopisthocotylea</taxon>
        <taxon>Polystomatidea</taxon>
        <taxon>Polystomatidae</taxon>
        <taxon>Protopolystoma</taxon>
    </lineage>
</organism>
<comment type="caution">
    <text evidence="1">The sequence shown here is derived from an EMBL/GenBank/DDBJ whole genome shotgun (WGS) entry which is preliminary data.</text>
</comment>
<proteinExistence type="predicted"/>
<keyword evidence="2" id="KW-1185">Reference proteome</keyword>
<dbReference type="EMBL" id="CAAALY010104958">
    <property type="protein sequence ID" value="VEL29644.1"/>
    <property type="molecule type" value="Genomic_DNA"/>
</dbReference>
<dbReference type="AlphaFoldDB" id="A0A3S5FF56"/>
<dbReference type="Proteomes" id="UP000784294">
    <property type="component" value="Unassembled WGS sequence"/>
</dbReference>
<evidence type="ECO:0000313" key="1">
    <source>
        <dbReference type="EMBL" id="VEL29644.1"/>
    </source>
</evidence>
<sequence>MTLAKICIKFPTTLKFLNSKRVILDGQIIFAAHGAIVPLIVMSHCDTLVHAPRRQQSQEDLRPCLLEDPWRPLEREKQTELGK</sequence>
<name>A0A3S5FF56_9PLAT</name>
<protein>
    <submittedName>
        <fullName evidence="1">Uncharacterized protein</fullName>
    </submittedName>
</protein>
<accession>A0A3S5FF56</accession>
<evidence type="ECO:0000313" key="2">
    <source>
        <dbReference type="Proteomes" id="UP000784294"/>
    </source>
</evidence>